<keyword evidence="1" id="KW-0472">Membrane</keyword>
<comment type="caution">
    <text evidence="3">The sequence shown here is derived from an EMBL/GenBank/DDBJ whole genome shotgun (WGS) entry which is preliminary data.</text>
</comment>
<evidence type="ECO:0000313" key="3">
    <source>
        <dbReference type="EMBL" id="NML15935.1"/>
    </source>
</evidence>
<organism evidence="3 4">
    <name type="scientific">Azohydromonas caseinilytica</name>
    <dbReference type="NCBI Taxonomy" id="2728836"/>
    <lineage>
        <taxon>Bacteria</taxon>
        <taxon>Pseudomonadati</taxon>
        <taxon>Pseudomonadota</taxon>
        <taxon>Betaproteobacteria</taxon>
        <taxon>Burkholderiales</taxon>
        <taxon>Sphaerotilaceae</taxon>
        <taxon>Azohydromonas</taxon>
    </lineage>
</organism>
<proteinExistence type="predicted"/>
<sequence>MELQAGVHKDVIEFLSQLRRHCPEYQELLRLAPARAARDIAFDWAVILGSVAFVVFWSPWLTPVALCLIGHRQRALGNLLHDAGHRSLWRQPRLNDWVTRLLVAPMLFADLEHYRNTHFLHHRALGRAGVDPDFLPPPATPVRHWLQSYLRLVTMRRLWLASLAGHLADAGVRPANRLCILAWWAGVLALAGAWGGAAYAGALLGLTLLARATVFHLLTMLREMCDHYGLQPGEVFSFSRDMSCTGLARLVVHPRNNGYHLTHHLLPAVPYYRLRQAHALFQQLPMYRARAQQCRAYFFGDGAVARAWQAAAPGSMKPAMGQIF</sequence>
<reference evidence="3 4" key="1">
    <citation type="submission" date="2020-04" db="EMBL/GenBank/DDBJ databases">
        <title>Azohydromonas sp. isolated from soil.</title>
        <authorList>
            <person name="Dahal R.H."/>
        </authorList>
    </citation>
    <scope>NUCLEOTIDE SEQUENCE [LARGE SCALE GENOMIC DNA]</scope>
    <source>
        <strain evidence="3 4">G-1-1-14</strain>
    </source>
</reference>
<evidence type="ECO:0000256" key="1">
    <source>
        <dbReference type="SAM" id="Phobius"/>
    </source>
</evidence>
<dbReference type="PANTHER" id="PTHR12879">
    <property type="entry name" value="SPHINGOLIPID DELTA 4 DESATURASE/C-4 HYDROXYLASE PROTEIN DES2"/>
    <property type="match status" value="1"/>
</dbReference>
<name>A0A848FB05_9BURK</name>
<dbReference type="AlphaFoldDB" id="A0A848FB05"/>
<dbReference type="Proteomes" id="UP000574067">
    <property type="component" value="Unassembled WGS sequence"/>
</dbReference>
<dbReference type="Pfam" id="PF00487">
    <property type="entry name" value="FA_desaturase"/>
    <property type="match status" value="1"/>
</dbReference>
<dbReference type="GO" id="GO:0042284">
    <property type="term" value="F:sphingolipid delta-4 desaturase activity"/>
    <property type="evidence" value="ECO:0007669"/>
    <property type="project" value="TreeGrafter"/>
</dbReference>
<dbReference type="EMBL" id="JABBFW010000008">
    <property type="protein sequence ID" value="NML15935.1"/>
    <property type="molecule type" value="Genomic_DNA"/>
</dbReference>
<dbReference type="InterPro" id="IPR005804">
    <property type="entry name" value="FA_desaturase_dom"/>
</dbReference>
<feature type="domain" description="Fatty acid desaturase" evidence="2">
    <location>
        <begin position="59"/>
        <end position="290"/>
    </location>
</feature>
<dbReference type="GO" id="GO:0046513">
    <property type="term" value="P:ceramide biosynthetic process"/>
    <property type="evidence" value="ECO:0007669"/>
    <property type="project" value="TreeGrafter"/>
</dbReference>
<dbReference type="PANTHER" id="PTHR12879:SF8">
    <property type="entry name" value="SPHINGOLIPID DELTA(4)-DESATURASE DES1"/>
    <property type="match status" value="1"/>
</dbReference>
<gene>
    <name evidence="3" type="ORF">HHL10_13225</name>
</gene>
<protein>
    <submittedName>
        <fullName evidence="3">Fatty acid desaturase</fullName>
    </submittedName>
</protein>
<dbReference type="GO" id="GO:0016020">
    <property type="term" value="C:membrane"/>
    <property type="evidence" value="ECO:0007669"/>
    <property type="project" value="GOC"/>
</dbReference>
<feature type="transmembrane region" description="Helical" evidence="1">
    <location>
        <begin position="44"/>
        <end position="69"/>
    </location>
</feature>
<accession>A0A848FB05</accession>
<feature type="transmembrane region" description="Helical" evidence="1">
    <location>
        <begin position="178"/>
        <end position="197"/>
    </location>
</feature>
<evidence type="ECO:0000313" key="4">
    <source>
        <dbReference type="Proteomes" id="UP000574067"/>
    </source>
</evidence>
<keyword evidence="1" id="KW-1133">Transmembrane helix</keyword>
<keyword evidence="4" id="KW-1185">Reference proteome</keyword>
<keyword evidence="1" id="KW-0812">Transmembrane</keyword>
<evidence type="ECO:0000259" key="2">
    <source>
        <dbReference type="Pfam" id="PF00487"/>
    </source>
</evidence>